<evidence type="ECO:0000313" key="2">
    <source>
        <dbReference type="EMBL" id="SDM91405.1"/>
    </source>
</evidence>
<dbReference type="OrthoDB" id="7996552at2"/>
<protein>
    <submittedName>
        <fullName evidence="2">Uncharacterized protein</fullName>
    </submittedName>
</protein>
<organism evidence="2 3">
    <name type="scientific">Methylobacterium phyllostachyos</name>
    <dbReference type="NCBI Taxonomy" id="582672"/>
    <lineage>
        <taxon>Bacteria</taxon>
        <taxon>Pseudomonadati</taxon>
        <taxon>Pseudomonadota</taxon>
        <taxon>Alphaproteobacteria</taxon>
        <taxon>Hyphomicrobiales</taxon>
        <taxon>Methylobacteriaceae</taxon>
        <taxon>Methylobacterium</taxon>
    </lineage>
</organism>
<gene>
    <name evidence="2" type="ORF">SAMN05216360_104239</name>
</gene>
<feature type="compositionally biased region" description="Basic and acidic residues" evidence="1">
    <location>
        <begin position="71"/>
        <end position="81"/>
    </location>
</feature>
<feature type="compositionally biased region" description="Polar residues" evidence="1">
    <location>
        <begin position="84"/>
        <end position="94"/>
    </location>
</feature>
<dbReference type="AlphaFoldDB" id="A0A1G9X4V8"/>
<sequence>MTGQTERPSLKNFDANADRNGQDLGQDSPLDVGLPARTQADLKRDPAGDAEAARIASGTPGSDATDATEAETPRENLDKLKGTSGKTASDSGSDLSEAIDRATAAVGQDDGKR</sequence>
<name>A0A1G9X4V8_9HYPH</name>
<dbReference type="Proteomes" id="UP000198704">
    <property type="component" value="Unassembled WGS sequence"/>
</dbReference>
<keyword evidence="3" id="KW-1185">Reference proteome</keyword>
<accession>A0A1G9X4V8</accession>
<reference evidence="3" key="1">
    <citation type="submission" date="2016-10" db="EMBL/GenBank/DDBJ databases">
        <authorList>
            <person name="Varghese N."/>
            <person name="Submissions S."/>
        </authorList>
    </citation>
    <scope>NUCLEOTIDE SEQUENCE [LARGE SCALE GENOMIC DNA]</scope>
    <source>
        <strain evidence="3">BL47</strain>
    </source>
</reference>
<dbReference type="STRING" id="582672.SAMN05216360_104239"/>
<dbReference type="EMBL" id="FNHS01000004">
    <property type="protein sequence ID" value="SDM91405.1"/>
    <property type="molecule type" value="Genomic_DNA"/>
</dbReference>
<feature type="region of interest" description="Disordered" evidence="1">
    <location>
        <begin position="1"/>
        <end position="113"/>
    </location>
</feature>
<evidence type="ECO:0000313" key="3">
    <source>
        <dbReference type="Proteomes" id="UP000198704"/>
    </source>
</evidence>
<dbReference type="RefSeq" id="WP_091714896.1">
    <property type="nucleotide sequence ID" value="NZ_FNHS01000004.1"/>
</dbReference>
<proteinExistence type="predicted"/>
<evidence type="ECO:0000256" key="1">
    <source>
        <dbReference type="SAM" id="MobiDB-lite"/>
    </source>
</evidence>